<keyword evidence="2" id="KW-1003">Cell membrane</keyword>
<keyword evidence="5 7" id="KW-1133">Transmembrane helix</keyword>
<evidence type="ECO:0000256" key="3">
    <source>
        <dbReference type="ARBA" id="ARBA00022519"/>
    </source>
</evidence>
<name>A0A4Y6UA29_9PROT</name>
<feature type="domain" description="Mce/MlaD" evidence="8">
    <location>
        <begin position="310"/>
        <end position="400"/>
    </location>
</feature>
<feature type="domain" description="Mce/MlaD" evidence="8">
    <location>
        <begin position="54"/>
        <end position="145"/>
    </location>
</feature>
<dbReference type="RefSeq" id="WP_141444052.1">
    <property type="nucleotide sequence ID" value="NZ_CP038231.1"/>
</dbReference>
<feature type="domain" description="Mce/MlaD" evidence="8">
    <location>
        <begin position="170"/>
        <end position="231"/>
    </location>
</feature>
<evidence type="ECO:0000313" key="10">
    <source>
        <dbReference type="Proteomes" id="UP000318709"/>
    </source>
</evidence>
<reference evidence="9 10" key="1">
    <citation type="submission" date="2019-03" db="EMBL/GenBank/DDBJ databases">
        <title>The complete genome sequence of Swingsia_sp. F3b2 LMG30590(T).</title>
        <authorList>
            <person name="Chua K.-O."/>
            <person name="Chan K.-G."/>
            <person name="See-Too W.-S."/>
        </authorList>
    </citation>
    <scope>NUCLEOTIDE SEQUENCE [LARGE SCALE GENOMIC DNA]</scope>
    <source>
        <strain evidence="9 10">F3b2</strain>
    </source>
</reference>
<dbReference type="AlphaFoldDB" id="A0A4Y6UA29"/>
<evidence type="ECO:0000259" key="8">
    <source>
        <dbReference type="Pfam" id="PF02470"/>
    </source>
</evidence>
<feature type="transmembrane region" description="Helical" evidence="7">
    <location>
        <begin position="28"/>
        <end position="47"/>
    </location>
</feature>
<dbReference type="InterPro" id="IPR051800">
    <property type="entry name" value="PqiA-PqiB_transport"/>
</dbReference>
<dbReference type="PANTHER" id="PTHR30462:SF0">
    <property type="entry name" value="INTERMEMBRANE TRANSPORT PROTEIN YEBT"/>
    <property type="match status" value="1"/>
</dbReference>
<dbReference type="Proteomes" id="UP000318709">
    <property type="component" value="Chromosome"/>
</dbReference>
<dbReference type="KEGG" id="swf:E3E12_03655"/>
<accession>A0A4Y6UA29</accession>
<gene>
    <name evidence="9" type="ORF">E3E12_03655</name>
</gene>
<evidence type="ECO:0000256" key="5">
    <source>
        <dbReference type="ARBA" id="ARBA00022989"/>
    </source>
</evidence>
<dbReference type="EMBL" id="CP038231">
    <property type="protein sequence ID" value="QDH14349.1"/>
    <property type="molecule type" value="Genomic_DNA"/>
</dbReference>
<evidence type="ECO:0000313" key="9">
    <source>
        <dbReference type="EMBL" id="QDH14349.1"/>
    </source>
</evidence>
<organism evidence="9 10">
    <name type="scientific">Formicincola oecophyllae</name>
    <dbReference type="NCBI Taxonomy" id="2558361"/>
    <lineage>
        <taxon>Bacteria</taxon>
        <taxon>Pseudomonadati</taxon>
        <taxon>Pseudomonadota</taxon>
        <taxon>Alphaproteobacteria</taxon>
        <taxon>Acetobacterales</taxon>
        <taxon>Acetobacteraceae</taxon>
        <taxon>Formicincola</taxon>
    </lineage>
</organism>
<dbReference type="PANTHER" id="PTHR30462">
    <property type="entry name" value="INTERMEMBRANE TRANSPORT PROTEIN PQIB-RELATED"/>
    <property type="match status" value="1"/>
</dbReference>
<dbReference type="OrthoDB" id="9806984at2"/>
<evidence type="ECO:0000256" key="6">
    <source>
        <dbReference type="ARBA" id="ARBA00023136"/>
    </source>
</evidence>
<keyword evidence="6 7" id="KW-0472">Membrane</keyword>
<evidence type="ECO:0000256" key="4">
    <source>
        <dbReference type="ARBA" id="ARBA00022692"/>
    </source>
</evidence>
<keyword evidence="10" id="KW-1185">Reference proteome</keyword>
<keyword evidence="3" id="KW-0997">Cell inner membrane</keyword>
<evidence type="ECO:0000256" key="1">
    <source>
        <dbReference type="ARBA" id="ARBA00004533"/>
    </source>
</evidence>
<proteinExistence type="predicted"/>
<dbReference type="Pfam" id="PF02470">
    <property type="entry name" value="MlaD"/>
    <property type="match status" value="3"/>
</dbReference>
<evidence type="ECO:0000256" key="2">
    <source>
        <dbReference type="ARBA" id="ARBA00022475"/>
    </source>
</evidence>
<sequence>MQPEPPSQATPANTAQGEAVAYVRPTRFSILWIIPVVAILISGWLAWRHFTTQGPLVTIDFDTADGIVPGQTQVKNKAVTLGIVKDVTLSPDMSHVIVAVQMNEASAPYMTNHARFWVVRATINGASITGLSTLLSGAYIAFDPGVPDGVYTTHFKGLENPPGIRSDQPGATYWLVTPNLDSLGPGAPVFYRDLPVGEVLGYTLPPGGVGPVLLQIFVKAPYDRYLRTDSKFWNVSGLSVNFSPTGLRVRLQSLQALFSGGVAFGQPPQLVGDHMPPALPDTVFRLYGNEVEADNTYYHERLHVATYLNSSVAGLGRGSKVVMFGVQVGIVTGVRLELANPHHPPRVRVDMVLEPGRIAGTAPNQTQRQGYQALSGFVSDGMRASVGSSSFLMGAAEIDLLYTPNTKPAALTWEGNIAILPSEAGGLSGAMQSLSVIANKIAAMPLTQVGDHLNDLLVHSDQRVRSPQLTQAMVALRESLQSLNSLLTHTDQNLPALMNNLKGTLYNARLLLASYGGNTDFHRDLQALVVQLTQLARSAHFATQYLDYHPSALLTGRQH</sequence>
<comment type="subcellular location">
    <subcellularLocation>
        <location evidence="1">Cell inner membrane</location>
    </subcellularLocation>
</comment>
<dbReference type="GO" id="GO:0005886">
    <property type="term" value="C:plasma membrane"/>
    <property type="evidence" value="ECO:0007669"/>
    <property type="project" value="UniProtKB-SubCell"/>
</dbReference>
<protein>
    <submittedName>
        <fullName evidence="9">MCE family protein</fullName>
    </submittedName>
</protein>
<keyword evidence="4 7" id="KW-0812">Transmembrane</keyword>
<evidence type="ECO:0000256" key="7">
    <source>
        <dbReference type="SAM" id="Phobius"/>
    </source>
</evidence>
<dbReference type="InterPro" id="IPR003399">
    <property type="entry name" value="Mce/MlaD"/>
</dbReference>